<comment type="caution">
    <text evidence="7">Lacks conserved residue(s) required for the propagation of feature annotation.</text>
</comment>
<gene>
    <name evidence="8" type="ORF">HRI_001894600</name>
</gene>
<comment type="caution">
    <text evidence="8">The sequence shown here is derived from an EMBL/GenBank/DDBJ whole genome shotgun (WGS) entry which is preliminary data.</text>
</comment>
<dbReference type="InterPro" id="IPR030182">
    <property type="entry name" value="PUP_plant"/>
</dbReference>
<evidence type="ECO:0000256" key="1">
    <source>
        <dbReference type="ARBA" id="ARBA00004141"/>
    </source>
</evidence>
<feature type="transmembrane region" description="Helical" evidence="7">
    <location>
        <begin position="109"/>
        <end position="129"/>
    </location>
</feature>
<dbReference type="PANTHER" id="PTHR31376:SF50">
    <property type="entry name" value="PURINE PERMEASE-RELATED"/>
    <property type="match status" value="1"/>
</dbReference>
<dbReference type="PANTHER" id="PTHR31376">
    <property type="entry name" value="OS09G0467300 PROTEIN-RELATED"/>
    <property type="match status" value="1"/>
</dbReference>
<dbReference type="Pfam" id="PF16913">
    <property type="entry name" value="PUNUT"/>
    <property type="match status" value="2"/>
</dbReference>
<reference evidence="8" key="1">
    <citation type="submission" date="2023-05" db="EMBL/GenBank/DDBJ databases">
        <title>Genome and transcriptome analyses reveal genes involved in the formation of fine ridges on petal epidermal cells in Hibiscus trionum.</title>
        <authorList>
            <person name="Koshimizu S."/>
            <person name="Masuda S."/>
            <person name="Ishii T."/>
            <person name="Shirasu K."/>
            <person name="Hoshino A."/>
            <person name="Arita M."/>
        </authorList>
    </citation>
    <scope>NUCLEOTIDE SEQUENCE</scope>
    <source>
        <strain evidence="8">Hamamatsu line</strain>
    </source>
</reference>
<keyword evidence="9" id="KW-1185">Reference proteome</keyword>
<evidence type="ECO:0000313" key="8">
    <source>
        <dbReference type="EMBL" id="GMI82252.1"/>
    </source>
</evidence>
<dbReference type="Proteomes" id="UP001165190">
    <property type="component" value="Unassembled WGS sequence"/>
</dbReference>
<feature type="transmembrane region" description="Helical" evidence="7">
    <location>
        <begin position="39"/>
        <end position="61"/>
    </location>
</feature>
<evidence type="ECO:0000256" key="7">
    <source>
        <dbReference type="RuleBase" id="RU368015"/>
    </source>
</evidence>
<dbReference type="SUPFAM" id="SSF103481">
    <property type="entry name" value="Multidrug resistance efflux transporter EmrE"/>
    <property type="match status" value="1"/>
</dbReference>
<feature type="transmembrane region" description="Helical" evidence="7">
    <location>
        <begin position="227"/>
        <end position="255"/>
    </location>
</feature>
<name>A0A9W7HRR0_HIBTR</name>
<proteinExistence type="inferred from homology"/>
<evidence type="ECO:0000256" key="2">
    <source>
        <dbReference type="ARBA" id="ARBA00006213"/>
    </source>
</evidence>
<dbReference type="GO" id="GO:0016020">
    <property type="term" value="C:membrane"/>
    <property type="evidence" value="ECO:0007669"/>
    <property type="project" value="UniProtKB-SubCell"/>
</dbReference>
<comment type="subcellular location">
    <subcellularLocation>
        <location evidence="1 7">Membrane</location>
        <topology evidence="1 7">Multi-pass membrane protein</topology>
    </subcellularLocation>
</comment>
<dbReference type="GO" id="GO:0015211">
    <property type="term" value="F:purine nucleoside transmembrane transporter activity"/>
    <property type="evidence" value="ECO:0007669"/>
    <property type="project" value="UniProtKB-UniRule"/>
</dbReference>
<keyword evidence="4 7" id="KW-0812">Transmembrane</keyword>
<keyword evidence="5 7" id="KW-1133">Transmembrane helix</keyword>
<evidence type="ECO:0000256" key="3">
    <source>
        <dbReference type="ARBA" id="ARBA00022448"/>
    </source>
</evidence>
<dbReference type="GO" id="GO:0005345">
    <property type="term" value="F:purine nucleobase transmembrane transporter activity"/>
    <property type="evidence" value="ECO:0007669"/>
    <property type="project" value="UniProtKB-UniRule"/>
</dbReference>
<protein>
    <recommendedName>
        <fullName evidence="7">Probable purine permease</fullName>
    </recommendedName>
</protein>
<dbReference type="InterPro" id="IPR037185">
    <property type="entry name" value="EmrE-like"/>
</dbReference>
<comment type="similarity">
    <text evidence="2 7">Belongs to the purine permeases (TC 2.A.7.14) family.</text>
</comment>
<feature type="transmembrane region" description="Helical" evidence="7">
    <location>
        <begin position="141"/>
        <end position="159"/>
    </location>
</feature>
<evidence type="ECO:0000256" key="4">
    <source>
        <dbReference type="ARBA" id="ARBA00022692"/>
    </source>
</evidence>
<sequence>MAETLHLQLPIEAQEAKEENGNATNQVITKLGFEKNKHRICICLCTMFLLFGFPILIPFYCISWPKLLTANSCSFGRKQPSILKLGLVYVTFGLMLAGIGFLYSVGMQYLPVSTVTLISASQLAFNAFFSYFLNSQKFTHFIINSLVLLTISSVLLVFHDDSSRFAGVSQVHYVAGFICTLFETTRSGLLPALQQLALRKLLKGGNWNRLLEKWMSMDLGIFLSHGLVLEVSALFCNAISTLGLPIVPIVAVFVFNDKMDGIKVISMVLAIWGFISYVYQQYLDEYKSKIEKTSKFSEACSSSSICLSKHSVQQGATTDH</sequence>
<feature type="transmembrane region" description="Helical" evidence="7">
    <location>
        <begin position="82"/>
        <end position="103"/>
    </location>
</feature>
<evidence type="ECO:0000256" key="5">
    <source>
        <dbReference type="ARBA" id="ARBA00022989"/>
    </source>
</evidence>
<dbReference type="AlphaFoldDB" id="A0A9W7HRR0"/>
<evidence type="ECO:0000313" key="9">
    <source>
        <dbReference type="Proteomes" id="UP001165190"/>
    </source>
</evidence>
<accession>A0A9W7HRR0</accession>
<keyword evidence="3 7" id="KW-0813">Transport</keyword>
<dbReference type="EMBL" id="BSYR01000019">
    <property type="protein sequence ID" value="GMI82252.1"/>
    <property type="molecule type" value="Genomic_DNA"/>
</dbReference>
<evidence type="ECO:0000256" key="6">
    <source>
        <dbReference type="ARBA" id="ARBA00023136"/>
    </source>
</evidence>
<keyword evidence="6 7" id="KW-0472">Membrane</keyword>
<organism evidence="8 9">
    <name type="scientific">Hibiscus trionum</name>
    <name type="common">Flower of an hour</name>
    <dbReference type="NCBI Taxonomy" id="183268"/>
    <lineage>
        <taxon>Eukaryota</taxon>
        <taxon>Viridiplantae</taxon>
        <taxon>Streptophyta</taxon>
        <taxon>Embryophyta</taxon>
        <taxon>Tracheophyta</taxon>
        <taxon>Spermatophyta</taxon>
        <taxon>Magnoliopsida</taxon>
        <taxon>eudicotyledons</taxon>
        <taxon>Gunneridae</taxon>
        <taxon>Pentapetalae</taxon>
        <taxon>rosids</taxon>
        <taxon>malvids</taxon>
        <taxon>Malvales</taxon>
        <taxon>Malvaceae</taxon>
        <taxon>Malvoideae</taxon>
        <taxon>Hibiscus</taxon>
    </lineage>
</organism>
<feature type="transmembrane region" description="Helical" evidence="7">
    <location>
        <begin position="261"/>
        <end position="279"/>
    </location>
</feature>